<sequence>MIVLLTRLAGAALLLATGVVGQGGAGQAICDKQGIAACHWGIADEYGKHPLVGNIADKDSYLANLCNSNPDGFPDENTCKKDRYGSCTDAERKEFASMERGYASLRGEITSAESCRAVVELRQCMDLEVMRKCDVQLDMKTGTFEEQEKEEKRVAQNLKVCVENAVKSCDAKKNAVGFSHLQKIADAIVDLSRVSAKPNAAHTTQAATAVVAASLLSMAVRNFI</sequence>
<dbReference type="Proteomes" id="UP000821845">
    <property type="component" value="Chromosome 9"/>
</dbReference>
<comment type="caution">
    <text evidence="1">The sequence shown here is derived from an EMBL/GenBank/DDBJ whole genome shotgun (WGS) entry which is preliminary data.</text>
</comment>
<evidence type="ECO:0000313" key="2">
    <source>
        <dbReference type="Proteomes" id="UP000821845"/>
    </source>
</evidence>
<gene>
    <name evidence="1" type="ORF">HPB50_019785</name>
</gene>
<dbReference type="EMBL" id="CM023489">
    <property type="protein sequence ID" value="KAH6922835.1"/>
    <property type="molecule type" value="Genomic_DNA"/>
</dbReference>
<organism evidence="1 2">
    <name type="scientific">Hyalomma asiaticum</name>
    <name type="common">Tick</name>
    <dbReference type="NCBI Taxonomy" id="266040"/>
    <lineage>
        <taxon>Eukaryota</taxon>
        <taxon>Metazoa</taxon>
        <taxon>Ecdysozoa</taxon>
        <taxon>Arthropoda</taxon>
        <taxon>Chelicerata</taxon>
        <taxon>Arachnida</taxon>
        <taxon>Acari</taxon>
        <taxon>Parasitiformes</taxon>
        <taxon>Ixodida</taxon>
        <taxon>Ixodoidea</taxon>
        <taxon>Ixodidae</taxon>
        <taxon>Hyalomminae</taxon>
        <taxon>Hyalomma</taxon>
    </lineage>
</organism>
<proteinExistence type="predicted"/>
<protein>
    <submittedName>
        <fullName evidence="1">Uncharacterized protein</fullName>
    </submittedName>
</protein>
<accession>A0ACB7RKX2</accession>
<evidence type="ECO:0000313" key="1">
    <source>
        <dbReference type="EMBL" id="KAH6922835.1"/>
    </source>
</evidence>
<name>A0ACB7RKX2_HYAAI</name>
<keyword evidence="2" id="KW-1185">Reference proteome</keyword>
<reference evidence="1" key="1">
    <citation type="submission" date="2020-05" db="EMBL/GenBank/DDBJ databases">
        <title>Large-scale comparative analyses of tick genomes elucidate their genetic diversity and vector capacities.</title>
        <authorList>
            <person name="Jia N."/>
            <person name="Wang J."/>
            <person name="Shi W."/>
            <person name="Du L."/>
            <person name="Sun Y."/>
            <person name="Zhan W."/>
            <person name="Jiang J."/>
            <person name="Wang Q."/>
            <person name="Zhang B."/>
            <person name="Ji P."/>
            <person name="Sakyi L.B."/>
            <person name="Cui X."/>
            <person name="Yuan T."/>
            <person name="Jiang B."/>
            <person name="Yang W."/>
            <person name="Lam T.T.-Y."/>
            <person name="Chang Q."/>
            <person name="Ding S."/>
            <person name="Wang X."/>
            <person name="Zhu J."/>
            <person name="Ruan X."/>
            <person name="Zhao L."/>
            <person name="Wei J."/>
            <person name="Que T."/>
            <person name="Du C."/>
            <person name="Cheng J."/>
            <person name="Dai P."/>
            <person name="Han X."/>
            <person name="Huang E."/>
            <person name="Gao Y."/>
            <person name="Liu J."/>
            <person name="Shao H."/>
            <person name="Ye R."/>
            <person name="Li L."/>
            <person name="Wei W."/>
            <person name="Wang X."/>
            <person name="Wang C."/>
            <person name="Yang T."/>
            <person name="Huo Q."/>
            <person name="Li W."/>
            <person name="Guo W."/>
            <person name="Chen H."/>
            <person name="Zhou L."/>
            <person name="Ni X."/>
            <person name="Tian J."/>
            <person name="Zhou Y."/>
            <person name="Sheng Y."/>
            <person name="Liu T."/>
            <person name="Pan Y."/>
            <person name="Xia L."/>
            <person name="Li J."/>
            <person name="Zhao F."/>
            <person name="Cao W."/>
        </authorList>
    </citation>
    <scope>NUCLEOTIDE SEQUENCE</scope>
    <source>
        <strain evidence="1">Hyas-2018</strain>
    </source>
</reference>